<sequence>MANSNPAIYAAGVTCLGFICFALSATAVGLPIWAYFESGYGSSWDSDRGYFGPWRVCKQLNYNREKCGFEVSRFRPSQTVYFSGLIAVIGCSCLGLFCILCILQIAMISSRDKICIKYNVLVMLKLILSLLGTLLALLAAILFSIQTDDVRTGYRITRGVSFYLQILVIVLTLGLFVMAIYDVIFSRRTGGDPTMTPDISQTHSTTYNNPGFRDGGSRSNNGRSGISVTDSSGKPYQGINGSMQSMNTTLTTMSNGSTISSLTKTPLRSSLKKPKSRDGFSNPGFSGHSPTMQRNGSVKKVRIQTHSTEV</sequence>
<dbReference type="EMBL" id="GANO01004607">
    <property type="protein sequence ID" value="JAB55264.1"/>
    <property type="molecule type" value="mRNA"/>
</dbReference>
<evidence type="ECO:0000256" key="1">
    <source>
        <dbReference type="SAM" id="MobiDB-lite"/>
    </source>
</evidence>
<dbReference type="AlphaFoldDB" id="U5EPU8"/>
<organism evidence="3">
    <name type="scientific">Corethrella appendiculata</name>
    <dbReference type="NCBI Taxonomy" id="1370023"/>
    <lineage>
        <taxon>Eukaryota</taxon>
        <taxon>Metazoa</taxon>
        <taxon>Ecdysozoa</taxon>
        <taxon>Arthropoda</taxon>
        <taxon>Hexapoda</taxon>
        <taxon>Insecta</taxon>
        <taxon>Pterygota</taxon>
        <taxon>Neoptera</taxon>
        <taxon>Endopterygota</taxon>
        <taxon>Diptera</taxon>
        <taxon>Nematocera</taxon>
        <taxon>Culicoidea</taxon>
        <taxon>Chaoboridae</taxon>
        <taxon>Corethrella</taxon>
    </lineage>
</organism>
<proteinExistence type="evidence at transcript level"/>
<feature type="compositionally biased region" description="Polar residues" evidence="1">
    <location>
        <begin position="228"/>
        <end position="268"/>
    </location>
</feature>
<dbReference type="Gene3D" id="1.20.140.150">
    <property type="match status" value="1"/>
</dbReference>
<evidence type="ECO:0000256" key="2">
    <source>
        <dbReference type="SAM" id="Phobius"/>
    </source>
</evidence>
<feature type="transmembrane region" description="Helical" evidence="2">
    <location>
        <begin position="80"/>
        <end position="106"/>
    </location>
</feature>
<feature type="transmembrane region" description="Helical" evidence="2">
    <location>
        <begin position="118"/>
        <end position="142"/>
    </location>
</feature>
<feature type="transmembrane region" description="Helical" evidence="2">
    <location>
        <begin position="162"/>
        <end position="185"/>
    </location>
</feature>
<feature type="compositionally biased region" description="Polar residues" evidence="1">
    <location>
        <begin position="197"/>
        <end position="209"/>
    </location>
</feature>
<reference evidence="3" key="1">
    <citation type="journal article" date="2014" name="Insect Biochem. Mol. Biol.">
        <title>An insight into the sialome of the frog biting fly, Corethrella appendiculata.</title>
        <authorList>
            <person name="Ribeiro J.M.C."/>
            <person name="Chagas A.C."/>
            <person name="Pham V.M."/>
            <person name="Lounibos L.P."/>
            <person name="Calvo E."/>
        </authorList>
    </citation>
    <scope>NUCLEOTIDE SEQUENCE</scope>
    <source>
        <tissue evidence="3">Salivary glands</tissue>
    </source>
</reference>
<feature type="compositionally biased region" description="Low complexity" evidence="1">
    <location>
        <begin position="217"/>
        <end position="227"/>
    </location>
</feature>
<keyword evidence="2" id="KW-0472">Membrane</keyword>
<keyword evidence="2" id="KW-0812">Transmembrane</keyword>
<name>U5EPU8_9DIPT</name>
<accession>U5EPU8</accession>
<evidence type="ECO:0000313" key="3">
    <source>
        <dbReference type="EMBL" id="JAB55264.1"/>
    </source>
</evidence>
<protein>
    <submittedName>
        <fullName evidence="3">Putative conserved plasma membrane protein</fullName>
    </submittedName>
</protein>
<feature type="transmembrane region" description="Helical" evidence="2">
    <location>
        <begin position="7"/>
        <end position="36"/>
    </location>
</feature>
<feature type="region of interest" description="Disordered" evidence="1">
    <location>
        <begin position="194"/>
        <end position="310"/>
    </location>
</feature>
<keyword evidence="2" id="KW-1133">Transmembrane helix</keyword>